<dbReference type="InterPro" id="IPR001139">
    <property type="entry name" value="Glyco_hydro_30"/>
</dbReference>
<evidence type="ECO:0000256" key="3">
    <source>
        <dbReference type="ARBA" id="ARBA00022801"/>
    </source>
</evidence>
<dbReference type="InterPro" id="IPR017853">
    <property type="entry name" value="GH"/>
</dbReference>
<dbReference type="EMBL" id="JH921437">
    <property type="protein sequence ID" value="EKD17197.1"/>
    <property type="molecule type" value="Genomic_DNA"/>
</dbReference>
<dbReference type="GeneID" id="18760709"/>
<keyword evidence="8" id="KW-1185">Reference proteome</keyword>
<dbReference type="OrthoDB" id="2012278at2759"/>
<keyword evidence="3" id="KW-0378">Hydrolase</keyword>
<dbReference type="InterPro" id="IPR033452">
    <property type="entry name" value="GH30_C"/>
</dbReference>
<keyword evidence="2 4" id="KW-0732">Signal</keyword>
<name>K1WXF1_MARBU</name>
<dbReference type="Proteomes" id="UP000006753">
    <property type="component" value="Unassembled WGS sequence"/>
</dbReference>
<dbReference type="Pfam" id="PF14587">
    <property type="entry name" value="Glyco_hydr_30_2"/>
    <property type="match status" value="1"/>
</dbReference>
<dbReference type="Pfam" id="PF17189">
    <property type="entry name" value="Glyco_hydro_30C"/>
    <property type="match status" value="1"/>
</dbReference>
<dbReference type="RefSeq" id="XP_007292663.1">
    <property type="nucleotide sequence ID" value="XM_007292601.1"/>
</dbReference>
<evidence type="ECO:0000259" key="6">
    <source>
        <dbReference type="Pfam" id="PF17189"/>
    </source>
</evidence>
<protein>
    <submittedName>
        <fullName evidence="7">Cellulosome enzyme</fullName>
    </submittedName>
</protein>
<dbReference type="SUPFAM" id="SSF51445">
    <property type="entry name" value="(Trans)glycosidases"/>
    <property type="match status" value="1"/>
</dbReference>
<accession>K1WXF1</accession>
<dbReference type="InParanoid" id="K1WXF1"/>
<evidence type="ECO:0000259" key="5">
    <source>
        <dbReference type="Pfam" id="PF14587"/>
    </source>
</evidence>
<organism evidence="7 8">
    <name type="scientific">Marssonina brunnea f. sp. multigermtubi (strain MB_m1)</name>
    <name type="common">Marssonina leaf spot fungus</name>
    <dbReference type="NCBI Taxonomy" id="1072389"/>
    <lineage>
        <taxon>Eukaryota</taxon>
        <taxon>Fungi</taxon>
        <taxon>Dikarya</taxon>
        <taxon>Ascomycota</taxon>
        <taxon>Pezizomycotina</taxon>
        <taxon>Leotiomycetes</taxon>
        <taxon>Helotiales</taxon>
        <taxon>Drepanopezizaceae</taxon>
        <taxon>Drepanopeziza</taxon>
    </lineage>
</organism>
<sequence>MFTSSYLILVAICGAAQALPEVRHKHLARAAATIDVDVNTKYQKIDGFGFSEAFRKANNIKNLPTKEREEVLDLLFNTTTGAGLSMLRIGLGSAPNSQNGAMNAIQPVDPGGPDATPKYVWDGDDSGQVAVAKWAYERGVREFYANPWSAPGYMKTTGNDVGGGYLCGVPDQVCSSGDWRKAFANYLAQYVKFYKQEGIPITHLGFLNEPEFAPKYAGMMSNAAQAASFIKILAPAMKAQGLSSVGLTCCDSMGWDAQAKMTAELKTAGAADLLSRITGHAYSSACDDKIPTSLPTWMTEYADLKGPWTTEWYNNGAKGEGMYWANALHVALTKAQVSAYLYWIGVEGGKVNTKLIQVTGETYEVSTRLWAFAGFARAARPGAFRVATTTSSKLLTSAYLNPDGTLGVVVLNEDAADTEATVSLGAFKGRSVTAFVTDKTRTGASLNAKLSGSTVSGSIPGRSLVTFLVSGS</sequence>
<dbReference type="PANTHER" id="PTHR11069">
    <property type="entry name" value="GLUCOSYLCERAMIDASE"/>
    <property type="match status" value="1"/>
</dbReference>
<dbReference type="OMA" id="SKRFWAF"/>
<dbReference type="GO" id="GO:0006680">
    <property type="term" value="P:glucosylceramide catabolic process"/>
    <property type="evidence" value="ECO:0007669"/>
    <property type="project" value="TreeGrafter"/>
</dbReference>
<evidence type="ECO:0000313" key="8">
    <source>
        <dbReference type="Proteomes" id="UP000006753"/>
    </source>
</evidence>
<feature type="chain" id="PRO_5003854773" evidence="4">
    <location>
        <begin position="19"/>
        <end position="472"/>
    </location>
</feature>
<dbReference type="KEGG" id="mbe:MBM_04774"/>
<dbReference type="Gene3D" id="2.60.40.1180">
    <property type="entry name" value="Golgi alpha-mannosidase II"/>
    <property type="match status" value="1"/>
</dbReference>
<dbReference type="AlphaFoldDB" id="K1WXF1"/>
<dbReference type="eggNOG" id="KOG2566">
    <property type="taxonomic scope" value="Eukaryota"/>
</dbReference>
<dbReference type="HOGENOM" id="CLU_031530_1_0_1"/>
<dbReference type="SUPFAM" id="SSF51011">
    <property type="entry name" value="Glycosyl hydrolase domain"/>
    <property type="match status" value="1"/>
</dbReference>
<evidence type="ECO:0000313" key="7">
    <source>
        <dbReference type="EMBL" id="EKD17197.1"/>
    </source>
</evidence>
<feature type="signal peptide" evidence="4">
    <location>
        <begin position="1"/>
        <end position="18"/>
    </location>
</feature>
<evidence type="ECO:0000256" key="4">
    <source>
        <dbReference type="SAM" id="SignalP"/>
    </source>
</evidence>
<proteinExistence type="inferred from homology"/>
<comment type="similarity">
    <text evidence="1">Belongs to the glycosyl hydrolase 30 family.</text>
</comment>
<dbReference type="InterPro" id="IPR039514">
    <property type="entry name" value="6GAL-like"/>
</dbReference>
<feature type="domain" description="Endo-beta-1,6-galactanase-like" evidence="5">
    <location>
        <begin position="33"/>
        <end position="244"/>
    </location>
</feature>
<dbReference type="GO" id="GO:0004348">
    <property type="term" value="F:glucosylceramidase activity"/>
    <property type="evidence" value="ECO:0007669"/>
    <property type="project" value="InterPro"/>
</dbReference>
<evidence type="ECO:0000256" key="1">
    <source>
        <dbReference type="ARBA" id="ARBA00005382"/>
    </source>
</evidence>
<dbReference type="InterPro" id="IPR013780">
    <property type="entry name" value="Glyco_hydro_b"/>
</dbReference>
<dbReference type="PANTHER" id="PTHR11069:SF23">
    <property type="entry name" value="LYSOSOMAL ACID GLUCOSYLCERAMIDASE"/>
    <property type="match status" value="1"/>
</dbReference>
<gene>
    <name evidence="7" type="ORF">MBM_04774</name>
</gene>
<feature type="domain" description="Glycosyl hydrolase family 30 beta sandwich" evidence="6">
    <location>
        <begin position="382"/>
        <end position="467"/>
    </location>
</feature>
<dbReference type="GO" id="GO:0016020">
    <property type="term" value="C:membrane"/>
    <property type="evidence" value="ECO:0007669"/>
    <property type="project" value="GOC"/>
</dbReference>
<reference evidence="7 8" key="1">
    <citation type="journal article" date="2012" name="BMC Genomics">
        <title>Sequencing the genome of Marssonina brunnea reveals fungus-poplar co-evolution.</title>
        <authorList>
            <person name="Zhu S."/>
            <person name="Cao Y.-Z."/>
            <person name="Jiang C."/>
            <person name="Tan B.-Y."/>
            <person name="Wang Z."/>
            <person name="Feng S."/>
            <person name="Zhang L."/>
            <person name="Su X.-H."/>
            <person name="Brejova B."/>
            <person name="Vinar T."/>
            <person name="Xu M."/>
            <person name="Wang M.-X."/>
            <person name="Zhang S.-G."/>
            <person name="Huang M.-R."/>
            <person name="Wu R."/>
            <person name="Zhou Y."/>
        </authorList>
    </citation>
    <scope>NUCLEOTIDE SEQUENCE [LARGE SCALE GENOMIC DNA]</scope>
    <source>
        <strain evidence="7 8">MB_m1</strain>
    </source>
</reference>
<dbReference type="Gene3D" id="3.20.20.80">
    <property type="entry name" value="Glycosidases"/>
    <property type="match status" value="1"/>
</dbReference>
<evidence type="ECO:0000256" key="2">
    <source>
        <dbReference type="ARBA" id="ARBA00022729"/>
    </source>
</evidence>